<evidence type="ECO:0000313" key="2">
    <source>
        <dbReference type="Proteomes" id="UP000807371"/>
    </source>
</evidence>
<evidence type="ECO:0000313" key="1">
    <source>
        <dbReference type="EMBL" id="MBH5333964.1"/>
    </source>
</evidence>
<keyword evidence="2" id="KW-1185">Reference proteome</keyword>
<sequence>MTAGLTPVIAATTRWLVLAYPSLGGPWSAALAEAQARQAVTAAAWLRYPTAIDVELVRLLGPGGSGRLDRLFVAGADGPGAGGRGTDPGAGVERADVDADAGTGRPGPAGQPWRSWVDEVVASWAACLLTDPALAGAAVAALDGGEHTAGGPVAFPRLTTPDRHDRQAARLLRDPGFLAPVADLHRSPLTELLGVAPADPV</sequence>
<protein>
    <submittedName>
        <fullName evidence="1">Uncharacterized protein</fullName>
    </submittedName>
</protein>
<reference evidence="1 2" key="1">
    <citation type="submission" date="2020-09" db="EMBL/GenBank/DDBJ databases">
        <title>Biosynthesis of the nuclear factor of activated T cells inhibitor NFAT-133 and its congeners in Streptomyces pactum.</title>
        <authorList>
            <person name="Zhou W."/>
            <person name="Posri P."/>
            <person name="Abugrain M.E."/>
            <person name="Weisberg A.J."/>
            <person name="Chang J.H."/>
            <person name="Mahmud T."/>
        </authorList>
    </citation>
    <scope>NUCLEOTIDE SEQUENCE [LARGE SCALE GENOMIC DNA]</scope>
    <source>
        <strain evidence="1 2">ATCC 27456</strain>
    </source>
</reference>
<proteinExistence type="predicted"/>
<gene>
    <name evidence="1" type="ORF">IHE55_03760</name>
</gene>
<comment type="caution">
    <text evidence="1">The sequence shown here is derived from an EMBL/GenBank/DDBJ whole genome shotgun (WGS) entry which is preliminary data.</text>
</comment>
<name>A0ABS0NFQ9_9ACTN</name>
<accession>A0ABS0NFQ9</accession>
<dbReference type="RefSeq" id="WP_197987716.1">
    <property type="nucleotide sequence ID" value="NZ_JACYXC010000001.1"/>
</dbReference>
<dbReference type="EMBL" id="JACYXC010000001">
    <property type="protein sequence ID" value="MBH5333964.1"/>
    <property type="molecule type" value="Genomic_DNA"/>
</dbReference>
<organism evidence="1 2">
    <name type="scientific">Streptomyces pactum</name>
    <dbReference type="NCBI Taxonomy" id="68249"/>
    <lineage>
        <taxon>Bacteria</taxon>
        <taxon>Bacillati</taxon>
        <taxon>Actinomycetota</taxon>
        <taxon>Actinomycetes</taxon>
        <taxon>Kitasatosporales</taxon>
        <taxon>Streptomycetaceae</taxon>
        <taxon>Streptomyces</taxon>
    </lineage>
</organism>
<dbReference type="Proteomes" id="UP000807371">
    <property type="component" value="Unassembled WGS sequence"/>
</dbReference>